<keyword evidence="2" id="KW-1185">Reference proteome</keyword>
<proteinExistence type="predicted"/>
<gene>
    <name evidence="1" type="ORF">Nepgr_023094</name>
</gene>
<evidence type="ECO:0000313" key="1">
    <source>
        <dbReference type="EMBL" id="GMH21252.1"/>
    </source>
</evidence>
<name>A0AAD3XXE4_NEPGR</name>
<protein>
    <submittedName>
        <fullName evidence="1">Uncharacterized protein</fullName>
    </submittedName>
</protein>
<evidence type="ECO:0000313" key="2">
    <source>
        <dbReference type="Proteomes" id="UP001279734"/>
    </source>
</evidence>
<dbReference type="AlphaFoldDB" id="A0AAD3XXE4"/>
<sequence length="68" mass="7411">MSCRLCLAVSADFVFGWMLNDAELVSCHLADDGTVPLVHCIMMAASVRPIADLLMSRWSFGALATELH</sequence>
<organism evidence="1 2">
    <name type="scientific">Nepenthes gracilis</name>
    <name type="common">Slender pitcher plant</name>
    <dbReference type="NCBI Taxonomy" id="150966"/>
    <lineage>
        <taxon>Eukaryota</taxon>
        <taxon>Viridiplantae</taxon>
        <taxon>Streptophyta</taxon>
        <taxon>Embryophyta</taxon>
        <taxon>Tracheophyta</taxon>
        <taxon>Spermatophyta</taxon>
        <taxon>Magnoliopsida</taxon>
        <taxon>eudicotyledons</taxon>
        <taxon>Gunneridae</taxon>
        <taxon>Pentapetalae</taxon>
        <taxon>Caryophyllales</taxon>
        <taxon>Nepenthaceae</taxon>
        <taxon>Nepenthes</taxon>
    </lineage>
</organism>
<dbReference type="Proteomes" id="UP001279734">
    <property type="component" value="Unassembled WGS sequence"/>
</dbReference>
<reference evidence="1" key="1">
    <citation type="submission" date="2023-05" db="EMBL/GenBank/DDBJ databases">
        <title>Nepenthes gracilis genome sequencing.</title>
        <authorList>
            <person name="Fukushima K."/>
        </authorList>
    </citation>
    <scope>NUCLEOTIDE SEQUENCE</scope>
    <source>
        <strain evidence="1">SING2019-196</strain>
    </source>
</reference>
<comment type="caution">
    <text evidence="1">The sequence shown here is derived from an EMBL/GenBank/DDBJ whole genome shotgun (WGS) entry which is preliminary data.</text>
</comment>
<accession>A0AAD3XXE4</accession>
<dbReference type="EMBL" id="BSYO01000023">
    <property type="protein sequence ID" value="GMH21252.1"/>
    <property type="molecule type" value="Genomic_DNA"/>
</dbReference>